<evidence type="ECO:0000256" key="1">
    <source>
        <dbReference type="ARBA" id="ARBA00022705"/>
    </source>
</evidence>
<dbReference type="OrthoDB" id="503753at2"/>
<dbReference type="SMART" id="SM00271">
    <property type="entry name" value="DnaJ"/>
    <property type="match status" value="1"/>
</dbReference>
<evidence type="ECO:0000313" key="6">
    <source>
        <dbReference type="Proteomes" id="UP000199225"/>
    </source>
</evidence>
<feature type="domain" description="J" evidence="4">
    <location>
        <begin position="6"/>
        <end position="65"/>
    </location>
</feature>
<dbReference type="Proteomes" id="UP000199225">
    <property type="component" value="Unassembled WGS sequence"/>
</dbReference>
<dbReference type="AlphaFoldDB" id="A0A1G8SB25"/>
<dbReference type="Pfam" id="PF14559">
    <property type="entry name" value="TPR_19"/>
    <property type="match status" value="1"/>
</dbReference>
<proteinExistence type="predicted"/>
<evidence type="ECO:0000256" key="2">
    <source>
        <dbReference type="ARBA" id="ARBA00023016"/>
    </source>
</evidence>
<keyword evidence="2" id="KW-0346">Stress response</keyword>
<dbReference type="STRING" id="86666.SAMN04490247_1356"/>
<dbReference type="EMBL" id="FNEV01000003">
    <property type="protein sequence ID" value="SDJ26419.1"/>
    <property type="molecule type" value="Genomic_DNA"/>
</dbReference>
<protein>
    <submittedName>
        <fullName evidence="5">DnaJ domain-containing protein</fullName>
    </submittedName>
</protein>
<feature type="transmembrane region" description="Helical" evidence="3">
    <location>
        <begin position="367"/>
        <end position="393"/>
    </location>
</feature>
<sequence>MESTMTYYEMLDIPPNAPPDSIKRAYVKKLSQYSEERYAKEFQMITKAYETLGNPVLRKEYDESLRDHPSYASMKLREDYYFEEHYERAWIRFKLGEYEEALEILQEYDEIFPGREEVGLLMSDCFLQLDMLEEAEEKITENMPKGEKEEAWLHLMLRLCFDKGSFEEARPYGLRLLSKDPYNPWYVWKYAKTYTMENDFFSASRIAYDYFSSRDLDMESVKLMILLLFSSSFTGDYRLYEESKRKLLRFRKQTTEENRAIILQNLKEEMNRMAPVHYFYMDLLNLISEMNERESQETEAWLRTARAKKMKNVFYYPDNRTNVLKKEPSSDDLEKQKERFAEEAGNFHPEHTRNKERRINERGSSTWSIVFGLFLMLTLHPFIGFISGLLWYYRAEKIKELWNGLGFALFVTFYIFLFMIKYS</sequence>
<dbReference type="Gene3D" id="1.25.40.10">
    <property type="entry name" value="Tetratricopeptide repeat domain"/>
    <property type="match status" value="1"/>
</dbReference>
<keyword evidence="1" id="KW-0235">DNA replication</keyword>
<evidence type="ECO:0000313" key="5">
    <source>
        <dbReference type="EMBL" id="SDJ26419.1"/>
    </source>
</evidence>
<gene>
    <name evidence="5" type="ORF">SAMN04490247_1356</name>
</gene>
<dbReference type="SUPFAM" id="SSF46565">
    <property type="entry name" value="Chaperone J-domain"/>
    <property type="match status" value="1"/>
</dbReference>
<dbReference type="SUPFAM" id="SSF48452">
    <property type="entry name" value="TPR-like"/>
    <property type="match status" value="1"/>
</dbReference>
<organism evidence="5 6">
    <name type="scientific">Salimicrobium halophilum</name>
    <dbReference type="NCBI Taxonomy" id="86666"/>
    <lineage>
        <taxon>Bacteria</taxon>
        <taxon>Bacillati</taxon>
        <taxon>Bacillota</taxon>
        <taxon>Bacilli</taxon>
        <taxon>Bacillales</taxon>
        <taxon>Bacillaceae</taxon>
        <taxon>Salimicrobium</taxon>
    </lineage>
</organism>
<accession>A0A1G8SB25</accession>
<dbReference type="InterPro" id="IPR036869">
    <property type="entry name" value="J_dom_sf"/>
</dbReference>
<dbReference type="GO" id="GO:0006260">
    <property type="term" value="P:DNA replication"/>
    <property type="evidence" value="ECO:0007669"/>
    <property type="project" value="UniProtKB-KW"/>
</dbReference>
<dbReference type="InterPro" id="IPR018253">
    <property type="entry name" value="DnaJ_domain_CS"/>
</dbReference>
<dbReference type="PROSITE" id="PS50076">
    <property type="entry name" value="DNAJ_2"/>
    <property type="match status" value="1"/>
</dbReference>
<reference evidence="6" key="1">
    <citation type="submission" date="2016-10" db="EMBL/GenBank/DDBJ databases">
        <authorList>
            <person name="Varghese N."/>
            <person name="Submissions S."/>
        </authorList>
    </citation>
    <scope>NUCLEOTIDE SEQUENCE [LARGE SCALE GENOMIC DNA]</scope>
    <source>
        <strain evidence="6">DSM 4771</strain>
    </source>
</reference>
<dbReference type="Pfam" id="PF00226">
    <property type="entry name" value="DnaJ"/>
    <property type="match status" value="1"/>
</dbReference>
<feature type="transmembrane region" description="Helical" evidence="3">
    <location>
        <begin position="405"/>
        <end position="422"/>
    </location>
</feature>
<name>A0A1G8SB25_9BACI</name>
<evidence type="ECO:0000259" key="4">
    <source>
        <dbReference type="PROSITE" id="PS50076"/>
    </source>
</evidence>
<dbReference type="InterPro" id="IPR001623">
    <property type="entry name" value="DnaJ_domain"/>
</dbReference>
<keyword evidence="3" id="KW-0472">Membrane</keyword>
<dbReference type="CDD" id="cd06257">
    <property type="entry name" value="DnaJ"/>
    <property type="match status" value="1"/>
</dbReference>
<dbReference type="Gene3D" id="1.10.287.110">
    <property type="entry name" value="DnaJ domain"/>
    <property type="match status" value="1"/>
</dbReference>
<dbReference type="PROSITE" id="PS00636">
    <property type="entry name" value="DNAJ_1"/>
    <property type="match status" value="1"/>
</dbReference>
<keyword evidence="3" id="KW-1133">Transmembrane helix</keyword>
<dbReference type="InterPro" id="IPR011990">
    <property type="entry name" value="TPR-like_helical_dom_sf"/>
</dbReference>
<keyword evidence="3" id="KW-0812">Transmembrane</keyword>
<evidence type="ECO:0000256" key="3">
    <source>
        <dbReference type="SAM" id="Phobius"/>
    </source>
</evidence>
<keyword evidence="6" id="KW-1185">Reference proteome</keyword>
<dbReference type="RefSeq" id="WP_093193110.1">
    <property type="nucleotide sequence ID" value="NZ_FNEV01000003.1"/>
</dbReference>